<dbReference type="GO" id="GO:0106256">
    <property type="term" value="F:hydroperoxy icosatetraenoate dehydratase activity"/>
    <property type="evidence" value="ECO:0007669"/>
    <property type="project" value="UniProtKB-EC"/>
</dbReference>
<proteinExistence type="inferred from homology"/>
<dbReference type="GeneTree" id="ENSGT00940000157903"/>
<keyword evidence="11 33" id="KW-0349">Heme</keyword>
<evidence type="ECO:0000256" key="1">
    <source>
        <dbReference type="ARBA" id="ARBA00001143"/>
    </source>
</evidence>
<comment type="cofactor">
    <cofactor evidence="3 33">
        <name>heme</name>
        <dbReference type="ChEBI" id="CHEBI:30413"/>
    </cofactor>
</comment>
<dbReference type="GO" id="GO:0005506">
    <property type="term" value="F:iron ion binding"/>
    <property type="evidence" value="ECO:0007669"/>
    <property type="project" value="InterPro"/>
</dbReference>
<comment type="catalytic activity">
    <reaction evidence="1">
        <text>(15S)-hydroperoxy-(5Z,8Z,11Z,13E)-eicosatetraenoate = 15-oxo-(5Z,8Z,11Z,13E)-eicosatetraenoate + H2O</text>
        <dbReference type="Rhea" id="RHEA:48636"/>
        <dbReference type="ChEBI" id="CHEBI:15377"/>
        <dbReference type="ChEBI" id="CHEBI:57410"/>
        <dbReference type="ChEBI" id="CHEBI:57446"/>
    </reaction>
    <physiologicalReaction direction="left-to-right" evidence="1">
        <dbReference type="Rhea" id="RHEA:48637"/>
    </physiologicalReaction>
</comment>
<dbReference type="SUPFAM" id="SSF48264">
    <property type="entry name" value="Cytochrome P450"/>
    <property type="match status" value="1"/>
</dbReference>
<evidence type="ECO:0000256" key="4">
    <source>
        <dbReference type="ARBA" id="ARBA00004477"/>
    </source>
</evidence>
<evidence type="ECO:0000256" key="19">
    <source>
        <dbReference type="ARBA" id="ARBA00023033"/>
    </source>
</evidence>
<dbReference type="AlphaFoldDB" id="A0A7N5KQC7"/>
<evidence type="ECO:0000256" key="16">
    <source>
        <dbReference type="ARBA" id="ARBA00022989"/>
    </source>
</evidence>
<dbReference type="PANTHER" id="PTHR24302">
    <property type="entry name" value="CYTOCHROME P450 FAMILY 3"/>
    <property type="match status" value="1"/>
</dbReference>
<gene>
    <name evidence="35" type="primary">TBXAS1</name>
</gene>
<dbReference type="InterPro" id="IPR036396">
    <property type="entry name" value="Cyt_P450_sf"/>
</dbReference>
<evidence type="ECO:0000256" key="10">
    <source>
        <dbReference type="ARBA" id="ARBA00022585"/>
    </source>
</evidence>
<evidence type="ECO:0000256" key="33">
    <source>
        <dbReference type="PIRSR" id="PIRSR602401-1"/>
    </source>
</evidence>
<comment type="catalytic activity">
    <reaction evidence="2">
        <text>a hydroperoxyeicosatetraenoate = an oxoeicosatetraenoate + H2O</text>
        <dbReference type="Rhea" id="RHEA:55556"/>
        <dbReference type="ChEBI" id="CHEBI:15377"/>
        <dbReference type="ChEBI" id="CHEBI:59720"/>
        <dbReference type="ChEBI" id="CHEBI:131859"/>
        <dbReference type="EC" id="4.2.1.152"/>
    </reaction>
    <physiologicalReaction direction="left-to-right" evidence="2">
        <dbReference type="Rhea" id="RHEA:55557"/>
    </physiologicalReaction>
</comment>
<dbReference type="GO" id="GO:0016705">
    <property type="term" value="F:oxidoreductase activity, acting on paired donors, with incorporation or reduction of molecular oxygen"/>
    <property type="evidence" value="ECO:0007669"/>
    <property type="project" value="InterPro"/>
</dbReference>
<evidence type="ECO:0000256" key="30">
    <source>
        <dbReference type="ARBA" id="ARBA00040834"/>
    </source>
</evidence>
<comment type="function">
    <text evidence="32">Catalyzes the conversion of prostaglandin H2 (PGH2) to thromboxane A2 (TXA2), a potent inducer of blood vessel constriction and platelet aggregation. Also cleaves PGH2 to 12-hydroxy-heptadecatrienoicacid (12-HHT) and malondialdehyde, which is known to act as a mediator of DNA damage. 12-HHT and malondialdehyde are formed stoichiometrically in the same amounts as TXA2. Additionally, displays dehydratase activity, toward (15S)-hydroperoxy-(5Z,8Z,11Z,13E)-eicosatetraenoate (15(S)-HPETE) producing 15-KETE and 15-HETE.</text>
</comment>
<keyword evidence="8" id="KW-0644">Prostaglandin metabolism</keyword>
<dbReference type="Proteomes" id="UP000008912">
    <property type="component" value="Unassembled WGS sequence"/>
</dbReference>
<keyword evidence="15" id="KW-0276">Fatty acid metabolism</keyword>
<evidence type="ECO:0000256" key="20">
    <source>
        <dbReference type="ARBA" id="ARBA00023098"/>
    </source>
</evidence>
<evidence type="ECO:0000256" key="2">
    <source>
        <dbReference type="ARBA" id="ARBA00001719"/>
    </source>
</evidence>
<keyword evidence="23" id="KW-0413">Isomerase</keyword>
<sequence length="615" mass="69949">MEVLGFLKLEVNGPMVTVALSVVLLALLKWYSTSAFSRLEKLGIRHPKPSPFIGNLTFFFQGFWEGQMELRKLYGPLCGYYLGRRMFIVISEPDMIEQVLVENFHNFTNRMVSGLESKPVMDSILFLRDRRWEEVRSVLTSAFSPEKLNEMTPLISQACDLLLAHLKRCAESGDAFDIQRCYSCYTTDVVASVAFGTQVDSRRAPEDPFVTHCRRFFTYSVPRPVLVLILSFPSIMVPLARILPNKNRDELNGFFNKLIRNVIALRDQQASEERRRDFLQLILDARHSAPSVGVDSFDMVRQVFSSTDYATGPSQPHQPGRLSKPLTVDEVVGQAFIFLIAGYEIVTNTLSFATYLLATNPDCQEKLLTEVDGFHEKYPAPDYCSLQEGLPYLDMVIAETLRIYPPAFRFTRETARDCEVRGQRIPAGTVVEVAVGALHHDPEYWPQPETFNPERFKAEARRRQRPFTYLPFGAGPRSCLGVRLGLLEVKLTLLHVLRRFRFEACAETQVSALLRAWGEGRVLRGRELIIVTPSPCSWCVRIKWVHRSAQVRAWHRTRVCIPITRDLLCSVRLRPRGCSSSFCSEENPGSPRAVCMISILQVRSKIKLGEVKSLA</sequence>
<keyword evidence="12" id="KW-0812">Transmembrane</keyword>
<reference evidence="35 36" key="1">
    <citation type="journal article" date="2010" name="Nature">
        <title>The sequence and de novo assembly of the giant panda genome.</title>
        <authorList>
            <person name="Li R."/>
            <person name="Fan W."/>
            <person name="Tian G."/>
            <person name="Zhu H."/>
            <person name="He L."/>
            <person name="Cai J."/>
            <person name="Huang Q."/>
            <person name="Cai Q."/>
            <person name="Li B."/>
            <person name="Bai Y."/>
            <person name="Zhang Z."/>
            <person name="Zhang Y."/>
            <person name="Wang W."/>
            <person name="Li J."/>
            <person name="Wei F."/>
            <person name="Li H."/>
            <person name="Jian M."/>
            <person name="Li J."/>
            <person name="Zhang Z."/>
            <person name="Nielsen R."/>
            <person name="Li D."/>
            <person name="Gu W."/>
            <person name="Yang Z."/>
            <person name="Xuan Z."/>
            <person name="Ryder O.A."/>
            <person name="Leung F.C."/>
            <person name="Zhou Y."/>
            <person name="Cao J."/>
            <person name="Sun X."/>
            <person name="Fu Y."/>
            <person name="Fang X."/>
            <person name="Guo X."/>
            <person name="Wang B."/>
            <person name="Hou R."/>
            <person name="Shen F."/>
            <person name="Mu B."/>
            <person name="Ni P."/>
            <person name="Lin R."/>
            <person name="Qian W."/>
            <person name="Wang G."/>
            <person name="Yu C."/>
            <person name="Nie W."/>
            <person name="Wang J."/>
            <person name="Wu Z."/>
            <person name="Liang H."/>
            <person name="Min J."/>
            <person name="Wu Q."/>
            <person name="Cheng S."/>
            <person name="Ruan J."/>
            <person name="Wang M."/>
            <person name="Shi Z."/>
            <person name="Wen M."/>
            <person name="Liu B."/>
            <person name="Ren X."/>
            <person name="Zheng H."/>
            <person name="Dong D."/>
            <person name="Cook K."/>
            <person name="Shan G."/>
            <person name="Zhang H."/>
            <person name="Kosiol C."/>
            <person name="Xie X."/>
            <person name="Lu Z."/>
            <person name="Zheng H."/>
            <person name="Li Y."/>
            <person name="Steiner C.C."/>
            <person name="Lam T.T."/>
            <person name="Lin S."/>
            <person name="Zhang Q."/>
            <person name="Li G."/>
            <person name="Tian J."/>
            <person name="Gong T."/>
            <person name="Liu H."/>
            <person name="Zhang D."/>
            <person name="Fang L."/>
            <person name="Ye C."/>
            <person name="Zhang J."/>
            <person name="Hu W."/>
            <person name="Xu A."/>
            <person name="Ren Y."/>
            <person name="Zhang G."/>
            <person name="Bruford M.W."/>
            <person name="Li Q."/>
            <person name="Ma L."/>
            <person name="Guo Y."/>
            <person name="An N."/>
            <person name="Hu Y."/>
            <person name="Zheng Y."/>
            <person name="Shi Y."/>
            <person name="Li Z."/>
            <person name="Liu Q."/>
            <person name="Chen Y."/>
            <person name="Zhao J."/>
            <person name="Qu N."/>
            <person name="Zhao S."/>
            <person name="Tian F."/>
            <person name="Wang X."/>
            <person name="Wang H."/>
            <person name="Xu L."/>
            <person name="Liu X."/>
            <person name="Vinar T."/>
            <person name="Wang Y."/>
            <person name="Lam T.W."/>
            <person name="Yiu S.M."/>
            <person name="Liu S."/>
            <person name="Zhang H."/>
            <person name="Li D."/>
            <person name="Huang Y."/>
            <person name="Wang X."/>
            <person name="Yang G."/>
            <person name="Jiang Z."/>
            <person name="Wang J."/>
            <person name="Qin N."/>
            <person name="Li L."/>
            <person name="Li J."/>
            <person name="Bolund L."/>
            <person name="Kristiansen K."/>
            <person name="Wong G.K."/>
            <person name="Olson M."/>
            <person name="Zhang X."/>
            <person name="Li S."/>
            <person name="Yang H."/>
            <person name="Wang J."/>
            <person name="Wang J."/>
        </authorList>
    </citation>
    <scope>NUCLEOTIDE SEQUENCE [LARGE SCALE GENOMIC DNA]</scope>
</reference>
<evidence type="ECO:0000256" key="7">
    <source>
        <dbReference type="ARBA" id="ARBA00013084"/>
    </source>
</evidence>
<comment type="similarity">
    <text evidence="5 34">Belongs to the cytochrome P450 family.</text>
</comment>
<keyword evidence="16" id="KW-1133">Transmembrane helix</keyword>
<dbReference type="PRINTS" id="PR00385">
    <property type="entry name" value="P450"/>
</dbReference>
<keyword evidence="19 34" id="KW-0503">Monooxygenase</keyword>
<dbReference type="PROSITE" id="PS00086">
    <property type="entry name" value="CYTOCHROME_P450"/>
    <property type="match status" value="1"/>
</dbReference>
<evidence type="ECO:0000256" key="26">
    <source>
        <dbReference type="ARBA" id="ARBA00036380"/>
    </source>
</evidence>
<evidence type="ECO:0000256" key="9">
    <source>
        <dbReference type="ARBA" id="ARBA00022516"/>
    </source>
</evidence>
<keyword evidence="22" id="KW-0275">Fatty acid biosynthesis</keyword>
<evidence type="ECO:0000256" key="27">
    <source>
        <dbReference type="ARBA" id="ARBA00036424"/>
    </source>
</evidence>
<dbReference type="InterPro" id="IPR017972">
    <property type="entry name" value="Cyt_P450_CS"/>
</dbReference>
<dbReference type="Ensembl" id="ENSAMET00000040480.1">
    <property type="protein sequence ID" value="ENSAMEP00000043225.1"/>
    <property type="gene ID" value="ENSAMEG00000017877.2"/>
</dbReference>
<evidence type="ECO:0000256" key="21">
    <source>
        <dbReference type="ARBA" id="ARBA00023136"/>
    </source>
</evidence>
<evidence type="ECO:0000256" key="18">
    <source>
        <dbReference type="ARBA" id="ARBA00023004"/>
    </source>
</evidence>
<keyword evidence="17 34" id="KW-0560">Oxidoreductase</keyword>
<dbReference type="InterPro" id="IPR001128">
    <property type="entry name" value="Cyt_P450"/>
</dbReference>
<comment type="catalytic activity">
    <reaction evidence="27">
        <text>prostaglandin H2 = (12S)-hydroxy-(5Z,8E,10E)-heptadecatrienoate + malonaldehyde</text>
        <dbReference type="Rhea" id="RHEA:48644"/>
        <dbReference type="ChEBI" id="CHEBI:57405"/>
        <dbReference type="ChEBI" id="CHEBI:90694"/>
        <dbReference type="ChEBI" id="CHEBI:566274"/>
    </reaction>
</comment>
<keyword evidence="13 33" id="KW-0479">Metal-binding</keyword>
<dbReference type="InParanoid" id="A0A7N5KQC7"/>
<evidence type="ECO:0000256" key="6">
    <source>
        <dbReference type="ARBA" id="ARBA00011245"/>
    </source>
</evidence>
<keyword evidence="14" id="KW-0256">Endoplasmic reticulum</keyword>
<keyword evidence="24" id="KW-0456">Lyase</keyword>
<evidence type="ECO:0000256" key="11">
    <source>
        <dbReference type="ARBA" id="ARBA00022617"/>
    </source>
</evidence>
<evidence type="ECO:0000256" key="17">
    <source>
        <dbReference type="ARBA" id="ARBA00023002"/>
    </source>
</evidence>
<evidence type="ECO:0000256" key="23">
    <source>
        <dbReference type="ARBA" id="ARBA00023235"/>
    </source>
</evidence>
<evidence type="ECO:0000256" key="8">
    <source>
        <dbReference type="ARBA" id="ARBA00022501"/>
    </source>
</evidence>
<evidence type="ECO:0000256" key="13">
    <source>
        <dbReference type="ARBA" id="ARBA00022723"/>
    </source>
</evidence>
<evidence type="ECO:0000256" key="29">
    <source>
        <dbReference type="ARBA" id="ARBA00038872"/>
    </source>
</evidence>
<keyword evidence="21" id="KW-0472">Membrane</keyword>
<dbReference type="GO" id="GO:0042759">
    <property type="term" value="P:long-chain fatty acid biosynthetic process"/>
    <property type="evidence" value="ECO:0007669"/>
    <property type="project" value="Ensembl"/>
</dbReference>
<dbReference type="Pfam" id="PF00067">
    <property type="entry name" value="p450"/>
    <property type="match status" value="2"/>
</dbReference>
<dbReference type="Gene3D" id="1.10.630.10">
    <property type="entry name" value="Cytochrome P450"/>
    <property type="match status" value="1"/>
</dbReference>
<reference evidence="35" key="2">
    <citation type="submission" date="2025-08" db="UniProtKB">
        <authorList>
            <consortium name="Ensembl"/>
        </authorList>
    </citation>
    <scope>IDENTIFICATION</scope>
</reference>
<evidence type="ECO:0000256" key="22">
    <source>
        <dbReference type="ARBA" id="ARBA00023160"/>
    </source>
</evidence>
<protein>
    <recommendedName>
        <fullName evidence="30">Thromboxane-A synthase</fullName>
        <ecNumber evidence="7">4.2.1.152</ecNumber>
        <ecNumber evidence="29">5.3.99.5</ecNumber>
    </recommendedName>
    <alternativeName>
        <fullName evidence="31">Cytochrome P450 5A1</fullName>
    </alternativeName>
    <alternativeName>
        <fullName evidence="25">Hydroperoxy icosatetraenoate dehydratase</fullName>
    </alternativeName>
</protein>
<keyword evidence="10" id="KW-0643">Prostaglandin biosynthesis</keyword>
<comment type="catalytic activity">
    <reaction evidence="28">
        <text>prostaglandin H2 = thromboxane A2</text>
        <dbReference type="Rhea" id="RHEA:17137"/>
        <dbReference type="ChEBI" id="CHEBI:57405"/>
        <dbReference type="ChEBI" id="CHEBI:57445"/>
        <dbReference type="EC" id="5.3.99.5"/>
    </reaction>
    <physiologicalReaction direction="left-to-right" evidence="28">
        <dbReference type="Rhea" id="RHEA:17138"/>
    </physiologicalReaction>
</comment>
<evidence type="ECO:0000256" key="14">
    <source>
        <dbReference type="ARBA" id="ARBA00022824"/>
    </source>
</evidence>
<dbReference type="PANTHER" id="PTHR24302:SF47">
    <property type="entry name" value="CYTOCHROME P450"/>
    <property type="match status" value="1"/>
</dbReference>
<evidence type="ECO:0000256" key="15">
    <source>
        <dbReference type="ARBA" id="ARBA00022832"/>
    </source>
</evidence>
<reference evidence="35" key="3">
    <citation type="submission" date="2025-09" db="UniProtKB">
        <authorList>
            <consortium name="Ensembl"/>
        </authorList>
    </citation>
    <scope>IDENTIFICATION</scope>
</reference>
<evidence type="ECO:0000313" key="35">
    <source>
        <dbReference type="Ensembl" id="ENSAMEP00000043225.1"/>
    </source>
</evidence>
<evidence type="ECO:0000256" key="3">
    <source>
        <dbReference type="ARBA" id="ARBA00001971"/>
    </source>
</evidence>
<dbReference type="InterPro" id="IPR050705">
    <property type="entry name" value="Cytochrome_P450_3A"/>
</dbReference>
<feature type="binding site" description="axial binding residue" evidence="33">
    <location>
        <position position="479"/>
    </location>
    <ligand>
        <name>heme</name>
        <dbReference type="ChEBI" id="CHEBI:30413"/>
    </ligand>
    <ligandPart>
        <name>Fe</name>
        <dbReference type="ChEBI" id="CHEBI:18248"/>
    </ligandPart>
</feature>
<dbReference type="GO" id="GO:0020037">
    <property type="term" value="F:heme binding"/>
    <property type="evidence" value="ECO:0007669"/>
    <property type="project" value="Ensembl"/>
</dbReference>
<evidence type="ECO:0000256" key="32">
    <source>
        <dbReference type="ARBA" id="ARBA00054825"/>
    </source>
</evidence>
<dbReference type="FunFam" id="1.10.630.10:FF:000003">
    <property type="entry name" value="cytochrome P450 3A12-like isoform X2"/>
    <property type="match status" value="1"/>
</dbReference>
<dbReference type="GO" id="GO:0004796">
    <property type="term" value="F:thromboxane-A synthase activity"/>
    <property type="evidence" value="ECO:0007669"/>
    <property type="project" value="UniProtKB-EC"/>
</dbReference>
<dbReference type="EC" id="4.2.1.152" evidence="7"/>
<comment type="catalytic activity">
    <reaction evidence="26">
        <text>(15S)-hydroperoxy-(5Z,8Z,11Z,13E)-eicosatetraenoate + AH2 = (15S)-hydroxy-(5Z,8Z,11Z,13E)-eicosatetraenoate + A + H2O</text>
        <dbReference type="Rhea" id="RHEA:48856"/>
        <dbReference type="ChEBI" id="CHEBI:13193"/>
        <dbReference type="ChEBI" id="CHEBI:15377"/>
        <dbReference type="ChEBI" id="CHEBI:17499"/>
        <dbReference type="ChEBI" id="CHEBI:57409"/>
        <dbReference type="ChEBI" id="CHEBI:57446"/>
    </reaction>
    <physiologicalReaction direction="left-to-right" evidence="26">
        <dbReference type="Rhea" id="RHEA:48857"/>
    </physiologicalReaction>
</comment>
<dbReference type="PRINTS" id="PR00463">
    <property type="entry name" value="EP450I"/>
</dbReference>
<keyword evidence="20" id="KW-0443">Lipid metabolism</keyword>
<evidence type="ECO:0000256" key="28">
    <source>
        <dbReference type="ARBA" id="ARBA00036475"/>
    </source>
</evidence>
<name>A0A7N5KQC7_AILME</name>
<dbReference type="InterPro" id="IPR002401">
    <property type="entry name" value="Cyt_P450_E_grp-I"/>
</dbReference>
<keyword evidence="9" id="KW-0444">Lipid biosynthesis</keyword>
<dbReference type="GO" id="GO:0005789">
    <property type="term" value="C:endoplasmic reticulum membrane"/>
    <property type="evidence" value="ECO:0007669"/>
    <property type="project" value="UniProtKB-SubCell"/>
</dbReference>
<comment type="subunit">
    <text evidence="6">Monomer.</text>
</comment>
<evidence type="ECO:0000256" key="31">
    <source>
        <dbReference type="ARBA" id="ARBA00042726"/>
    </source>
</evidence>
<evidence type="ECO:0000256" key="34">
    <source>
        <dbReference type="RuleBase" id="RU000461"/>
    </source>
</evidence>
<keyword evidence="36" id="KW-1185">Reference proteome</keyword>
<organism evidence="35 36">
    <name type="scientific">Ailuropoda melanoleuca</name>
    <name type="common">Giant panda</name>
    <dbReference type="NCBI Taxonomy" id="9646"/>
    <lineage>
        <taxon>Eukaryota</taxon>
        <taxon>Metazoa</taxon>
        <taxon>Chordata</taxon>
        <taxon>Craniata</taxon>
        <taxon>Vertebrata</taxon>
        <taxon>Euteleostomi</taxon>
        <taxon>Mammalia</taxon>
        <taxon>Eutheria</taxon>
        <taxon>Laurasiatheria</taxon>
        <taxon>Carnivora</taxon>
        <taxon>Caniformia</taxon>
        <taxon>Ursidae</taxon>
        <taxon>Ailuropoda</taxon>
    </lineage>
</organism>
<dbReference type="GO" id="GO:0001516">
    <property type="term" value="P:prostaglandin biosynthetic process"/>
    <property type="evidence" value="ECO:0007669"/>
    <property type="project" value="UniProtKB-KW"/>
</dbReference>
<dbReference type="GO" id="GO:0005829">
    <property type="term" value="C:cytosol"/>
    <property type="evidence" value="ECO:0007669"/>
    <property type="project" value="Ensembl"/>
</dbReference>
<dbReference type="EC" id="5.3.99.5" evidence="29"/>
<dbReference type="GO" id="GO:0008395">
    <property type="term" value="F:steroid hydroxylase activity"/>
    <property type="evidence" value="ECO:0007669"/>
    <property type="project" value="TreeGrafter"/>
</dbReference>
<evidence type="ECO:0000256" key="5">
    <source>
        <dbReference type="ARBA" id="ARBA00010617"/>
    </source>
</evidence>
<evidence type="ECO:0000256" key="24">
    <source>
        <dbReference type="ARBA" id="ARBA00023239"/>
    </source>
</evidence>
<evidence type="ECO:0000313" key="36">
    <source>
        <dbReference type="Proteomes" id="UP000008912"/>
    </source>
</evidence>
<comment type="subcellular location">
    <subcellularLocation>
        <location evidence="4">Endoplasmic reticulum membrane</location>
        <topology evidence="4">Multi-pass membrane protein</topology>
    </subcellularLocation>
</comment>
<dbReference type="GO" id="GO:0005788">
    <property type="term" value="C:endoplasmic reticulum lumen"/>
    <property type="evidence" value="ECO:0007669"/>
    <property type="project" value="Ensembl"/>
</dbReference>
<accession>A0A7N5KQC7</accession>
<evidence type="ECO:0000256" key="12">
    <source>
        <dbReference type="ARBA" id="ARBA00022692"/>
    </source>
</evidence>
<keyword evidence="18 33" id="KW-0408">Iron</keyword>
<evidence type="ECO:0000256" key="25">
    <source>
        <dbReference type="ARBA" id="ARBA00033404"/>
    </source>
</evidence>